<protein>
    <submittedName>
        <fullName evidence="1">Ribonuclease H-like domain, reverse transcriptase, RNA-dependent DNA polymerase</fullName>
    </submittedName>
</protein>
<dbReference type="AlphaFoldDB" id="A0A699KWH9"/>
<gene>
    <name evidence="1" type="ORF">Tci_681779</name>
</gene>
<reference evidence="1" key="1">
    <citation type="journal article" date="2019" name="Sci. Rep.">
        <title>Draft genome of Tanacetum cinerariifolium, the natural source of mosquito coil.</title>
        <authorList>
            <person name="Yamashiro T."/>
            <person name="Shiraishi A."/>
            <person name="Satake H."/>
            <person name="Nakayama K."/>
        </authorList>
    </citation>
    <scope>NUCLEOTIDE SEQUENCE</scope>
</reference>
<keyword evidence="1" id="KW-0548">Nucleotidyltransferase</keyword>
<accession>A0A699KWH9</accession>
<keyword evidence="1" id="KW-0695">RNA-directed DNA polymerase</keyword>
<dbReference type="GO" id="GO:0003964">
    <property type="term" value="F:RNA-directed DNA polymerase activity"/>
    <property type="evidence" value="ECO:0007669"/>
    <property type="project" value="UniProtKB-KW"/>
</dbReference>
<dbReference type="EMBL" id="BKCJ010551538">
    <property type="protein sequence ID" value="GFB09808.1"/>
    <property type="molecule type" value="Genomic_DNA"/>
</dbReference>
<name>A0A699KWH9_TANCI</name>
<evidence type="ECO:0000313" key="1">
    <source>
        <dbReference type="EMBL" id="GFB09808.1"/>
    </source>
</evidence>
<comment type="caution">
    <text evidence="1">The sequence shown here is derived from an EMBL/GenBank/DDBJ whole genome shotgun (WGS) entry which is preliminary data.</text>
</comment>
<organism evidence="1">
    <name type="scientific">Tanacetum cinerariifolium</name>
    <name type="common">Dalmatian daisy</name>
    <name type="synonym">Chrysanthemum cinerariifolium</name>
    <dbReference type="NCBI Taxonomy" id="118510"/>
    <lineage>
        <taxon>Eukaryota</taxon>
        <taxon>Viridiplantae</taxon>
        <taxon>Streptophyta</taxon>
        <taxon>Embryophyta</taxon>
        <taxon>Tracheophyta</taxon>
        <taxon>Spermatophyta</taxon>
        <taxon>Magnoliopsida</taxon>
        <taxon>eudicotyledons</taxon>
        <taxon>Gunneridae</taxon>
        <taxon>Pentapetalae</taxon>
        <taxon>asterids</taxon>
        <taxon>campanulids</taxon>
        <taxon>Asterales</taxon>
        <taxon>Asteraceae</taxon>
        <taxon>Asteroideae</taxon>
        <taxon>Anthemideae</taxon>
        <taxon>Anthemidinae</taxon>
        <taxon>Tanacetum</taxon>
    </lineage>
</organism>
<proteinExistence type="predicted"/>
<sequence>MARLQFCDYHNMVAILEKGEFNTDFHPMVDFIAASPLRYALTVKPTIFVSHIRQFWSTARIEKTNEGIYILATMDAIQRTVSESSLRRNLKLRDEDGIVSIPDTELFENLTLMGYNISQNQKLTFQKGQFSHQWKYLIHTIMQCLSPKSTGFNEFSSNIATALVCLATNRTYNFSKIIFDGMVENVNNKSSTLPTVADEPASPMRDVSKGEACPTASGFIADQDRATIVKSSTLPHDSAPRVTSATTDEGSMKHNISELMALCTSLQRQYSELHGKSIRG</sequence>
<keyword evidence="1" id="KW-0808">Transferase</keyword>